<feature type="compositionally biased region" description="Low complexity" evidence="3">
    <location>
        <begin position="618"/>
        <end position="635"/>
    </location>
</feature>
<keyword evidence="4" id="KW-1133">Transmembrane helix</keyword>
<accession>A0A139AYF3</accession>
<evidence type="ECO:0000256" key="5">
    <source>
        <dbReference type="SAM" id="SignalP"/>
    </source>
</evidence>
<name>A0A139AYF3_GONPJ</name>
<organism evidence="7 8">
    <name type="scientific">Gonapodya prolifera (strain JEL478)</name>
    <name type="common">Monoblepharis prolifera</name>
    <dbReference type="NCBI Taxonomy" id="1344416"/>
    <lineage>
        <taxon>Eukaryota</taxon>
        <taxon>Fungi</taxon>
        <taxon>Fungi incertae sedis</taxon>
        <taxon>Chytridiomycota</taxon>
        <taxon>Chytridiomycota incertae sedis</taxon>
        <taxon>Monoblepharidomycetes</taxon>
        <taxon>Monoblepharidales</taxon>
        <taxon>Gonapodyaceae</taxon>
        <taxon>Gonapodya</taxon>
    </lineage>
</organism>
<keyword evidence="5" id="KW-0732">Signal</keyword>
<dbReference type="Proteomes" id="UP000070544">
    <property type="component" value="Unassembled WGS sequence"/>
</dbReference>
<keyword evidence="8" id="KW-1185">Reference proteome</keyword>
<feature type="compositionally biased region" description="Polar residues" evidence="3">
    <location>
        <begin position="461"/>
        <end position="470"/>
    </location>
</feature>
<dbReference type="EMBL" id="KQ965732">
    <property type="protein sequence ID" value="KXS21727.1"/>
    <property type="molecule type" value="Genomic_DNA"/>
</dbReference>
<gene>
    <name evidence="7" type="ORF">M427DRAFT_27311</name>
</gene>
<feature type="signal peptide" evidence="5">
    <location>
        <begin position="1"/>
        <end position="31"/>
    </location>
</feature>
<dbReference type="PROSITE" id="PS50002">
    <property type="entry name" value="SH3"/>
    <property type="match status" value="1"/>
</dbReference>
<evidence type="ECO:0000313" key="8">
    <source>
        <dbReference type="Proteomes" id="UP000070544"/>
    </source>
</evidence>
<dbReference type="SUPFAM" id="SSF50044">
    <property type="entry name" value="SH3-domain"/>
    <property type="match status" value="1"/>
</dbReference>
<protein>
    <recommendedName>
        <fullName evidence="6">SH3 domain-containing protein</fullName>
    </recommendedName>
</protein>
<sequence>MQRPHRPHHILAISTAFAVLASLAGQSAAQADVTDWQCITFPNFAIRENTTSQDVQCLSYDGLNCQQPDPTCAMAITKSRAAAAKPVKPVTCGEYHLMYYNITGYDTPGHFCQVGRILWPLRNQGDPATVTPWECLIGSTWPYAIRENTTTQDIECLSYDGKNCSAFGNDMCPRTILESTGRAITPLACGAQHLSIFGGTGYSTPGHWCDLARQLHPLLGLGNPATVTNYRCLPGWDIPARLNTTTGTLECLSYDGVKCESMPGNCPSLIDQIVGRFTRNIMCTPAQIQNVSHWCYIANQVLLPVSAAPAAASPATAPATTGGAFTRATMSTATGPTATGTPVTNNPPLDKAAAVVPNNMMVAVGAAVGGLAVIAIITGAVFYWRRKKRVQELEDRFQYRPDAKPHLQPSRLPSHEWPSPTQQHSPGHGRLPSQDWNSARTSPTQQQGQGQQFALPPGFGTASQPETAFGSTSSKKSSPKSRSINSSKTLQSSVRSVNEPHWFFLRVAGGMGLAHEISVPVSIAQPFQVCQGYDPQTQDEVTLFVGNLVVVKEIFRDGWAIGFNKDTNEYGALPLDCLYLGEQPPVHTGYIRRLESRSEDVATSIYSVRHQSQRMSSRRPLSPGQGQGQQSRRMGPQSFGYSMALAADVRGPVEASRRQRLV</sequence>
<dbReference type="AlphaFoldDB" id="A0A139AYF3"/>
<dbReference type="Gene3D" id="2.30.30.40">
    <property type="entry name" value="SH3 Domains"/>
    <property type="match status" value="1"/>
</dbReference>
<dbReference type="InterPro" id="IPR036028">
    <property type="entry name" value="SH3-like_dom_sf"/>
</dbReference>
<feature type="compositionally biased region" description="Polar residues" evidence="3">
    <location>
        <begin position="434"/>
        <end position="444"/>
    </location>
</feature>
<evidence type="ECO:0000256" key="1">
    <source>
        <dbReference type="ARBA" id="ARBA00022443"/>
    </source>
</evidence>
<dbReference type="OrthoDB" id="5340910at2759"/>
<keyword evidence="1 2" id="KW-0728">SH3 domain</keyword>
<proteinExistence type="predicted"/>
<feature type="transmembrane region" description="Helical" evidence="4">
    <location>
        <begin position="360"/>
        <end position="384"/>
    </location>
</feature>
<evidence type="ECO:0000256" key="2">
    <source>
        <dbReference type="PROSITE-ProRule" id="PRU00192"/>
    </source>
</evidence>
<keyword evidence="4" id="KW-0472">Membrane</keyword>
<evidence type="ECO:0000256" key="4">
    <source>
        <dbReference type="SAM" id="Phobius"/>
    </source>
</evidence>
<feature type="domain" description="SH3" evidence="6">
    <location>
        <begin position="522"/>
        <end position="583"/>
    </location>
</feature>
<reference evidence="7 8" key="1">
    <citation type="journal article" date="2015" name="Genome Biol. Evol.">
        <title>Phylogenomic analyses indicate that early fungi evolved digesting cell walls of algal ancestors of land plants.</title>
        <authorList>
            <person name="Chang Y."/>
            <person name="Wang S."/>
            <person name="Sekimoto S."/>
            <person name="Aerts A.L."/>
            <person name="Choi C."/>
            <person name="Clum A."/>
            <person name="LaButti K.M."/>
            <person name="Lindquist E.A."/>
            <person name="Yee Ngan C."/>
            <person name="Ohm R.A."/>
            <person name="Salamov A.A."/>
            <person name="Grigoriev I.V."/>
            <person name="Spatafora J.W."/>
            <person name="Berbee M.L."/>
        </authorList>
    </citation>
    <scope>NUCLEOTIDE SEQUENCE [LARGE SCALE GENOMIC DNA]</scope>
    <source>
        <strain evidence="7 8">JEL478</strain>
    </source>
</reference>
<dbReference type="CDD" id="cd12087">
    <property type="entry name" value="TM_EGFR-like"/>
    <property type="match status" value="1"/>
</dbReference>
<feature type="region of interest" description="Disordered" evidence="3">
    <location>
        <begin position="608"/>
        <end position="635"/>
    </location>
</feature>
<evidence type="ECO:0000259" key="6">
    <source>
        <dbReference type="PROSITE" id="PS50002"/>
    </source>
</evidence>
<dbReference type="InterPro" id="IPR001452">
    <property type="entry name" value="SH3_domain"/>
</dbReference>
<evidence type="ECO:0000313" key="7">
    <source>
        <dbReference type="EMBL" id="KXS21727.1"/>
    </source>
</evidence>
<feature type="chain" id="PRO_5007296517" description="SH3 domain-containing protein" evidence="5">
    <location>
        <begin position="32"/>
        <end position="662"/>
    </location>
</feature>
<feature type="compositionally biased region" description="Low complexity" evidence="3">
    <location>
        <begin position="471"/>
        <end position="488"/>
    </location>
</feature>
<keyword evidence="4" id="KW-0812">Transmembrane</keyword>
<evidence type="ECO:0000256" key="3">
    <source>
        <dbReference type="SAM" id="MobiDB-lite"/>
    </source>
</evidence>
<feature type="region of interest" description="Disordered" evidence="3">
    <location>
        <begin position="401"/>
        <end position="492"/>
    </location>
</feature>